<dbReference type="eggNOG" id="ENOG502S4G6">
    <property type="taxonomic scope" value="Eukaryota"/>
</dbReference>
<protein>
    <submittedName>
        <fullName evidence="1">Uncharacterized protein</fullName>
    </submittedName>
</protein>
<dbReference type="STRING" id="1071380.I2GXM0"/>
<dbReference type="KEGG" id="tbl:TBLA_0B00270"/>
<accession>I2GXM0</accession>
<dbReference type="EMBL" id="HE806317">
    <property type="protein sequence ID" value="CCH58872.1"/>
    <property type="molecule type" value="Genomic_DNA"/>
</dbReference>
<reference evidence="1 2" key="1">
    <citation type="journal article" date="2011" name="Proc. Natl. Acad. Sci. U.S.A.">
        <title>Evolutionary erosion of yeast sex chromosomes by mating-type switching accidents.</title>
        <authorList>
            <person name="Gordon J.L."/>
            <person name="Armisen D."/>
            <person name="Proux-Wera E."/>
            <person name="Oheigeartaigh S.S."/>
            <person name="Byrne K.P."/>
            <person name="Wolfe K.H."/>
        </authorList>
    </citation>
    <scope>NUCLEOTIDE SEQUENCE [LARGE SCALE GENOMIC DNA]</scope>
    <source>
        <strain evidence="2">ATCC 34711 / CBS 6284 / DSM 70876 / NBRC 10599 / NRRL Y-10934 / UCD 77-7</strain>
    </source>
</reference>
<dbReference type="OrthoDB" id="4034942at2759"/>
<dbReference type="Proteomes" id="UP000002866">
    <property type="component" value="Chromosome 2"/>
</dbReference>
<dbReference type="FunCoup" id="I2GXM0">
    <property type="interactions" value="28"/>
</dbReference>
<organism evidence="1 2">
    <name type="scientific">Henningerozyma blattae (strain ATCC 34711 / CBS 6284 / DSM 70876 / NBRC 10599 / NRRL Y-10934 / UCD 77-7)</name>
    <name type="common">Yeast</name>
    <name type="synonym">Tetrapisispora blattae</name>
    <dbReference type="NCBI Taxonomy" id="1071380"/>
    <lineage>
        <taxon>Eukaryota</taxon>
        <taxon>Fungi</taxon>
        <taxon>Dikarya</taxon>
        <taxon>Ascomycota</taxon>
        <taxon>Saccharomycotina</taxon>
        <taxon>Saccharomycetes</taxon>
        <taxon>Saccharomycetales</taxon>
        <taxon>Saccharomycetaceae</taxon>
        <taxon>Henningerozyma</taxon>
    </lineage>
</organism>
<dbReference type="AlphaFoldDB" id="I2GXM0"/>
<sequence>MTSETITVDWPTESNIIVGKRPNVTFILIQRLLHGSGIITSIFYIIIKYFVQPSLEKQIQQRYEFSAFTLLKARSLVQKLQRYSKNVDGDGNVRDESDIHLHFSNSDVEDGFDYYGLTKTNGHSRENVSMYGAITRINKHLTDCNKRLIRFNNSEWRSRDTDNDEDSAIMNSQIELFNFQARLLVDQLELSDNSSELAKISNEITTNIRELKGKFINGFI</sequence>
<name>I2GXM0_HENB6</name>
<dbReference type="GeneID" id="14493995"/>
<dbReference type="InParanoid" id="I2GXM0"/>
<gene>
    <name evidence="1" type="primary">TBLA0B00270</name>
    <name evidence="1" type="ORF">TBLA_0B00270</name>
</gene>
<evidence type="ECO:0000313" key="2">
    <source>
        <dbReference type="Proteomes" id="UP000002866"/>
    </source>
</evidence>
<proteinExistence type="predicted"/>
<keyword evidence="2" id="KW-1185">Reference proteome</keyword>
<dbReference type="RefSeq" id="XP_004178391.1">
    <property type="nucleotide sequence ID" value="XM_004178343.1"/>
</dbReference>
<dbReference type="OMA" id="REMKGWF"/>
<dbReference type="HOGENOM" id="CLU_115007_0_0_1"/>
<evidence type="ECO:0000313" key="1">
    <source>
        <dbReference type="EMBL" id="CCH58872.1"/>
    </source>
</evidence>